<dbReference type="GO" id="GO:0004534">
    <property type="term" value="F:5'-3' RNA exonuclease activity"/>
    <property type="evidence" value="ECO:0007669"/>
    <property type="project" value="TreeGrafter"/>
</dbReference>
<evidence type="ECO:0000313" key="3">
    <source>
        <dbReference type="Proteomes" id="UP000466848"/>
    </source>
</evidence>
<dbReference type="SUPFAM" id="SSF89550">
    <property type="entry name" value="PHP domain-like"/>
    <property type="match status" value="1"/>
</dbReference>
<dbReference type="CDD" id="cd07438">
    <property type="entry name" value="PHP_HisPPase_AMP"/>
    <property type="match status" value="1"/>
</dbReference>
<dbReference type="SMART" id="SM00481">
    <property type="entry name" value="POLIIIAc"/>
    <property type="match status" value="1"/>
</dbReference>
<dbReference type="EMBL" id="CP048649">
    <property type="protein sequence ID" value="QIB68420.1"/>
    <property type="molecule type" value="Genomic_DNA"/>
</dbReference>
<keyword evidence="3" id="KW-1185">Reference proteome</keyword>
<name>A0A858BTZ9_9FIRM</name>
<dbReference type="PANTHER" id="PTHR42924">
    <property type="entry name" value="EXONUCLEASE"/>
    <property type="match status" value="1"/>
</dbReference>
<dbReference type="InterPro" id="IPR003141">
    <property type="entry name" value="Pol/His_phosphatase_N"/>
</dbReference>
<reference evidence="2 3" key="1">
    <citation type="submission" date="2020-02" db="EMBL/GenBank/DDBJ databases">
        <authorList>
            <person name="Kim Y.B."/>
            <person name="Roh S.W."/>
        </authorList>
    </citation>
    <scope>NUCLEOTIDE SEQUENCE [LARGE SCALE GENOMIC DNA]</scope>
    <source>
        <strain evidence="2 3">DSM 103574</strain>
    </source>
</reference>
<evidence type="ECO:0000259" key="1">
    <source>
        <dbReference type="SMART" id="SM00481"/>
    </source>
</evidence>
<dbReference type="GO" id="GO:0035312">
    <property type="term" value="F:5'-3' DNA exonuclease activity"/>
    <property type="evidence" value="ECO:0007669"/>
    <property type="project" value="TreeGrafter"/>
</dbReference>
<gene>
    <name evidence="2" type="ORF">Ami103574_03405</name>
</gene>
<dbReference type="AlphaFoldDB" id="A0A858BTZ9"/>
<dbReference type="InterPro" id="IPR004013">
    <property type="entry name" value="PHP_dom"/>
</dbReference>
<accession>A0A858BTZ9</accession>
<dbReference type="Proteomes" id="UP000466848">
    <property type="component" value="Chromosome"/>
</dbReference>
<dbReference type="KEGG" id="abut:Ami103574_03405"/>
<dbReference type="Gene3D" id="3.20.20.140">
    <property type="entry name" value="Metal-dependent hydrolases"/>
    <property type="match status" value="1"/>
</dbReference>
<feature type="domain" description="Polymerase/histidinol phosphatase N-terminal" evidence="1">
    <location>
        <begin position="5"/>
        <end position="70"/>
    </location>
</feature>
<dbReference type="InterPro" id="IPR052018">
    <property type="entry name" value="PHP_domain"/>
</dbReference>
<proteinExistence type="predicted"/>
<organism evidence="2 3">
    <name type="scientific">Aminipila butyrica</name>
    <dbReference type="NCBI Taxonomy" id="433296"/>
    <lineage>
        <taxon>Bacteria</taxon>
        <taxon>Bacillati</taxon>
        <taxon>Bacillota</taxon>
        <taxon>Clostridia</taxon>
        <taxon>Peptostreptococcales</taxon>
        <taxon>Anaerovoracaceae</taxon>
        <taxon>Aminipila</taxon>
    </lineage>
</organism>
<dbReference type="Pfam" id="PF02811">
    <property type="entry name" value="PHP"/>
    <property type="match status" value="1"/>
</dbReference>
<dbReference type="PANTHER" id="PTHR42924:SF3">
    <property type="entry name" value="POLYMERASE_HISTIDINOL PHOSPHATASE N-TERMINAL DOMAIN-CONTAINING PROTEIN"/>
    <property type="match status" value="1"/>
</dbReference>
<dbReference type="Gene3D" id="1.10.150.650">
    <property type="match status" value="1"/>
</dbReference>
<sequence>MNNKVDYHLHTYYSDGSLSPVDVVKRAKDLEYAEIAITDHDGVDGVREAQIAGEALEVRVIAGIELAAAYSWKEEQQLDLHILGYRIDIKNKELKRELEQIRQNRQNRNDKLLAVLKNLGYELSEDDLDFEENQDYVGKPLIARAMVRRGYISHASQAFEPGRFLEAPEAKAVKKEKISLERALELIKGAGGISVLAHPMKIKGLGQPATEEFYENLDQLLRALKKQGLKGLECFHPSCEKEDSLRLVDLAEKYHLHITQGSDYHGPEFEK</sequence>
<dbReference type="InterPro" id="IPR016195">
    <property type="entry name" value="Pol/histidinol_Pase-like"/>
</dbReference>
<evidence type="ECO:0000313" key="2">
    <source>
        <dbReference type="EMBL" id="QIB68420.1"/>
    </source>
</evidence>
<dbReference type="RefSeq" id="WP_163065287.1">
    <property type="nucleotide sequence ID" value="NZ_CP048649.1"/>
</dbReference>
<protein>
    <submittedName>
        <fullName evidence="2">PHP domain-containing protein</fullName>
    </submittedName>
</protein>